<gene>
    <name evidence="1" type="ORF">DMN91_009926</name>
</gene>
<dbReference type="InterPro" id="IPR005312">
    <property type="entry name" value="DUF1759"/>
</dbReference>
<proteinExistence type="predicted"/>
<reference evidence="1 2" key="1">
    <citation type="journal article" date="2018" name="Genome Res.">
        <title>The genomic architecture and molecular evolution of ant odorant receptors.</title>
        <authorList>
            <person name="McKenzie S.K."/>
            <person name="Kronauer D.J.C."/>
        </authorList>
    </citation>
    <scope>NUCLEOTIDE SEQUENCE [LARGE SCALE GENOMIC DNA]</scope>
    <source>
        <strain evidence="1">Clonal line C1</strain>
    </source>
</reference>
<dbReference type="Proteomes" id="UP000279307">
    <property type="component" value="Chromosome 10"/>
</dbReference>
<evidence type="ECO:0000313" key="1">
    <source>
        <dbReference type="EMBL" id="RLU17690.1"/>
    </source>
</evidence>
<sequence length="466" mass="51267">MSTVGSTVDKQHDLHGRIASAFVNTKKLGADKLNKFTLDARIKTLEANWTRFQNNHERLVGALTDEVRQLAYFTDNLYSTCEEDYFASTSSILQLRESLVPAQNGNGADDSVARSSSSRSLPKICLPKFTGNYHEWPAFCDLFDSMVGSNSDINAVEKLHYLRSQVSGDASRLIANIAITKENFARAWTALTSRYENKRLLVNSYLNRLFELKPLTQATCTDLKNLLATVKESLGALESLGVPVQQWDVLMVYFVARKLDPKILEAWELHLGESTELANFSQLELFLESRLRTLEAVGSRNSSSKVAAGQKPASKPKASARALAAVATNSTCSFCSSAHYIASCPDFATKSVVDRHDFVLRKSLCFNCLGAHRLNDCRSVKRCRRCKKQHHTLLHREAASPSPQTNAAIQNNASVSPPGTNAGSVAFAHLASSHVTKSTPPVLLATVRVRLLSDANPSLVVRVLLN</sequence>
<organism evidence="1 2">
    <name type="scientific">Ooceraea biroi</name>
    <name type="common">Clonal raider ant</name>
    <name type="synonym">Cerapachys biroi</name>
    <dbReference type="NCBI Taxonomy" id="2015173"/>
    <lineage>
        <taxon>Eukaryota</taxon>
        <taxon>Metazoa</taxon>
        <taxon>Ecdysozoa</taxon>
        <taxon>Arthropoda</taxon>
        <taxon>Hexapoda</taxon>
        <taxon>Insecta</taxon>
        <taxon>Pterygota</taxon>
        <taxon>Neoptera</taxon>
        <taxon>Endopterygota</taxon>
        <taxon>Hymenoptera</taxon>
        <taxon>Apocrita</taxon>
        <taxon>Aculeata</taxon>
        <taxon>Formicoidea</taxon>
        <taxon>Formicidae</taxon>
        <taxon>Dorylinae</taxon>
        <taxon>Ooceraea</taxon>
    </lineage>
</organism>
<dbReference type="AlphaFoldDB" id="A0A3L8DB12"/>
<dbReference type="EMBL" id="QOIP01000010">
    <property type="protein sequence ID" value="RLU17690.1"/>
    <property type="molecule type" value="Genomic_DNA"/>
</dbReference>
<accession>A0A3L8DB12</accession>
<name>A0A3L8DB12_OOCBI</name>
<dbReference type="PANTHER" id="PTHR47331:SF5">
    <property type="entry name" value="RIBONUCLEASE H"/>
    <property type="match status" value="1"/>
</dbReference>
<dbReference type="PANTHER" id="PTHR47331">
    <property type="entry name" value="PHD-TYPE DOMAIN-CONTAINING PROTEIN"/>
    <property type="match status" value="1"/>
</dbReference>
<evidence type="ECO:0008006" key="3">
    <source>
        <dbReference type="Google" id="ProtNLM"/>
    </source>
</evidence>
<comment type="caution">
    <text evidence="1">The sequence shown here is derived from an EMBL/GenBank/DDBJ whole genome shotgun (WGS) entry which is preliminary data.</text>
</comment>
<evidence type="ECO:0000313" key="2">
    <source>
        <dbReference type="Proteomes" id="UP000279307"/>
    </source>
</evidence>
<dbReference type="OrthoDB" id="7994850at2759"/>
<protein>
    <recommendedName>
        <fullName evidence="3">Gag-Pol polyprotein</fullName>
    </recommendedName>
</protein>
<dbReference type="Pfam" id="PF03564">
    <property type="entry name" value="DUF1759"/>
    <property type="match status" value="1"/>
</dbReference>